<keyword evidence="3" id="KW-0804">Transcription</keyword>
<feature type="region of interest" description="Disordered" evidence="4">
    <location>
        <begin position="1"/>
        <end position="22"/>
    </location>
</feature>
<evidence type="ECO:0000256" key="3">
    <source>
        <dbReference type="ARBA" id="ARBA00023163"/>
    </source>
</evidence>
<evidence type="ECO:0000256" key="4">
    <source>
        <dbReference type="SAM" id="MobiDB-lite"/>
    </source>
</evidence>
<dbReference type="PANTHER" id="PTHR43537">
    <property type="entry name" value="TRANSCRIPTIONAL REGULATOR, GNTR FAMILY"/>
    <property type="match status" value="1"/>
</dbReference>
<keyword evidence="7" id="KW-1185">Reference proteome</keyword>
<dbReference type="Gene3D" id="1.10.10.10">
    <property type="entry name" value="Winged helix-like DNA-binding domain superfamily/Winged helix DNA-binding domain"/>
    <property type="match status" value="1"/>
</dbReference>
<gene>
    <name evidence="6" type="ORF">GCM10009836_22630</name>
</gene>
<dbReference type="CDD" id="cd07377">
    <property type="entry name" value="WHTH_GntR"/>
    <property type="match status" value="1"/>
</dbReference>
<protein>
    <submittedName>
        <fullName evidence="6">GntR family transcriptional regulator</fullName>
    </submittedName>
</protein>
<dbReference type="InterPro" id="IPR036390">
    <property type="entry name" value="WH_DNA-bd_sf"/>
</dbReference>
<reference evidence="6 7" key="1">
    <citation type="journal article" date="2019" name="Int. J. Syst. Evol. Microbiol.">
        <title>The Global Catalogue of Microorganisms (GCM) 10K type strain sequencing project: providing services to taxonomists for standard genome sequencing and annotation.</title>
        <authorList>
            <consortium name="The Broad Institute Genomics Platform"/>
            <consortium name="The Broad Institute Genome Sequencing Center for Infectious Disease"/>
            <person name="Wu L."/>
            <person name="Ma J."/>
        </authorList>
    </citation>
    <scope>NUCLEOTIDE SEQUENCE [LARGE SCALE GENOMIC DNA]</scope>
    <source>
        <strain evidence="6 7">JCM 16009</strain>
    </source>
</reference>
<dbReference type="SUPFAM" id="SSF46785">
    <property type="entry name" value="Winged helix' DNA-binding domain"/>
    <property type="match status" value="1"/>
</dbReference>
<dbReference type="SMART" id="SM00895">
    <property type="entry name" value="FCD"/>
    <property type="match status" value="1"/>
</dbReference>
<evidence type="ECO:0000313" key="6">
    <source>
        <dbReference type="EMBL" id="GAA1842740.1"/>
    </source>
</evidence>
<dbReference type="PANTHER" id="PTHR43537:SF45">
    <property type="entry name" value="GNTR FAMILY REGULATORY PROTEIN"/>
    <property type="match status" value="1"/>
</dbReference>
<dbReference type="SUPFAM" id="SSF48008">
    <property type="entry name" value="GntR ligand-binding domain-like"/>
    <property type="match status" value="1"/>
</dbReference>
<dbReference type="Pfam" id="PF00392">
    <property type="entry name" value="GntR"/>
    <property type="match status" value="1"/>
</dbReference>
<keyword evidence="1" id="KW-0805">Transcription regulation</keyword>
<accession>A0ABN2MX99</accession>
<sequence>MSVLDAAEPARPVGSTGDGLEPISRRSTAAIVADRIRSAIMRGTFPPGTQLGEVDLAQRLGVSRGPLREAMQRLVAEGLLRSERHRGLFVRDLDAADVRDVYTARTAIERAAAELLLAAPDRAPAVARLTTSIAAMEAAAAVGDAVALADADHDFHAELVAASGSPRLHRMSRTLLVETRMCLTALQQTAPPAEGLLAEHRALRDALSAGEAALMISLLKAHMDDAVSRILPVAGNAP</sequence>
<dbReference type="SMART" id="SM00345">
    <property type="entry name" value="HTH_GNTR"/>
    <property type="match status" value="1"/>
</dbReference>
<keyword evidence="2" id="KW-0238">DNA-binding</keyword>
<proteinExistence type="predicted"/>
<dbReference type="InterPro" id="IPR036388">
    <property type="entry name" value="WH-like_DNA-bd_sf"/>
</dbReference>
<dbReference type="PROSITE" id="PS50949">
    <property type="entry name" value="HTH_GNTR"/>
    <property type="match status" value="1"/>
</dbReference>
<evidence type="ECO:0000259" key="5">
    <source>
        <dbReference type="PROSITE" id="PS50949"/>
    </source>
</evidence>
<evidence type="ECO:0000256" key="2">
    <source>
        <dbReference type="ARBA" id="ARBA00023125"/>
    </source>
</evidence>
<organism evidence="6 7">
    <name type="scientific">Pseudonocardia ailaonensis</name>
    <dbReference type="NCBI Taxonomy" id="367279"/>
    <lineage>
        <taxon>Bacteria</taxon>
        <taxon>Bacillati</taxon>
        <taxon>Actinomycetota</taxon>
        <taxon>Actinomycetes</taxon>
        <taxon>Pseudonocardiales</taxon>
        <taxon>Pseudonocardiaceae</taxon>
        <taxon>Pseudonocardia</taxon>
    </lineage>
</organism>
<comment type="caution">
    <text evidence="6">The sequence shown here is derived from an EMBL/GenBank/DDBJ whole genome shotgun (WGS) entry which is preliminary data.</text>
</comment>
<dbReference type="Pfam" id="PF07729">
    <property type="entry name" value="FCD"/>
    <property type="match status" value="1"/>
</dbReference>
<dbReference type="RefSeq" id="WP_344415297.1">
    <property type="nucleotide sequence ID" value="NZ_BAAAQK010000005.1"/>
</dbReference>
<evidence type="ECO:0000313" key="7">
    <source>
        <dbReference type="Proteomes" id="UP001500449"/>
    </source>
</evidence>
<dbReference type="EMBL" id="BAAAQK010000005">
    <property type="protein sequence ID" value="GAA1842740.1"/>
    <property type="molecule type" value="Genomic_DNA"/>
</dbReference>
<feature type="domain" description="HTH gntR-type" evidence="5">
    <location>
        <begin position="26"/>
        <end position="93"/>
    </location>
</feature>
<dbReference type="InterPro" id="IPR000524">
    <property type="entry name" value="Tscrpt_reg_HTH_GntR"/>
</dbReference>
<dbReference type="Proteomes" id="UP001500449">
    <property type="component" value="Unassembled WGS sequence"/>
</dbReference>
<dbReference type="InterPro" id="IPR011711">
    <property type="entry name" value="GntR_C"/>
</dbReference>
<dbReference type="PRINTS" id="PR00035">
    <property type="entry name" value="HTHGNTR"/>
</dbReference>
<evidence type="ECO:0000256" key="1">
    <source>
        <dbReference type="ARBA" id="ARBA00023015"/>
    </source>
</evidence>
<dbReference type="InterPro" id="IPR008920">
    <property type="entry name" value="TF_FadR/GntR_C"/>
</dbReference>
<name>A0ABN2MX99_9PSEU</name>
<dbReference type="Gene3D" id="1.20.120.530">
    <property type="entry name" value="GntR ligand-binding domain-like"/>
    <property type="match status" value="1"/>
</dbReference>